<dbReference type="PROSITE" id="PS50885">
    <property type="entry name" value="HAMP"/>
    <property type="match status" value="1"/>
</dbReference>
<evidence type="ECO:0000313" key="7">
    <source>
        <dbReference type="EMBL" id="TLD02916.1"/>
    </source>
</evidence>
<keyword evidence="4 7" id="KW-0418">Kinase</keyword>
<protein>
    <submittedName>
        <fullName evidence="7">Sensor histidine kinase YehU</fullName>
        <ecNumber evidence="7">2.7.13.3</ecNumber>
    </submittedName>
</protein>
<dbReference type="PANTHER" id="PTHR34220">
    <property type="entry name" value="SENSOR HISTIDINE KINASE YPDA"/>
    <property type="match status" value="1"/>
</dbReference>
<evidence type="ECO:0000259" key="6">
    <source>
        <dbReference type="PROSITE" id="PS50885"/>
    </source>
</evidence>
<dbReference type="SUPFAM" id="SSF158472">
    <property type="entry name" value="HAMP domain-like"/>
    <property type="match status" value="1"/>
</dbReference>
<dbReference type="InterPro" id="IPR003594">
    <property type="entry name" value="HATPase_dom"/>
</dbReference>
<dbReference type="Gene3D" id="3.30.450.20">
    <property type="entry name" value="PAS domain"/>
    <property type="match status" value="2"/>
</dbReference>
<gene>
    <name evidence="7" type="primary">yehU_1</name>
    <name evidence="7" type="ORF">DSM106044_00145</name>
</gene>
<dbReference type="Proteomes" id="UP000306509">
    <property type="component" value="Unassembled WGS sequence"/>
</dbReference>
<evidence type="ECO:0000256" key="1">
    <source>
        <dbReference type="ARBA" id="ARBA00004370"/>
    </source>
</evidence>
<dbReference type="InterPro" id="IPR010559">
    <property type="entry name" value="Sig_transdc_His_kin_internal"/>
</dbReference>
<keyword evidence="5" id="KW-0812">Transmembrane</keyword>
<reference evidence="7 8" key="1">
    <citation type="journal article" date="2019" name="Anaerobe">
        <title>Detection of Robinsoniella peoriensis in multiple bone samples of a trauma patient.</title>
        <authorList>
            <person name="Schrottner P."/>
            <person name="Hartwich K."/>
            <person name="Bunk B."/>
            <person name="Schober I."/>
            <person name="Helbig S."/>
            <person name="Rudolph W.W."/>
            <person name="Gunzer F."/>
        </authorList>
    </citation>
    <scope>NUCLEOTIDE SEQUENCE [LARGE SCALE GENOMIC DNA]</scope>
    <source>
        <strain evidence="7 8">DSM 106044</strain>
    </source>
</reference>
<dbReference type="GO" id="GO:0000155">
    <property type="term" value="F:phosphorelay sensor kinase activity"/>
    <property type="evidence" value="ECO:0007669"/>
    <property type="project" value="InterPro"/>
</dbReference>
<dbReference type="Pfam" id="PF00672">
    <property type="entry name" value="HAMP"/>
    <property type="match status" value="1"/>
</dbReference>
<comment type="subcellular location">
    <subcellularLocation>
        <location evidence="1">Membrane</location>
    </subcellularLocation>
</comment>
<feature type="transmembrane region" description="Helical" evidence="5">
    <location>
        <begin position="21"/>
        <end position="41"/>
    </location>
</feature>
<keyword evidence="5" id="KW-0472">Membrane</keyword>
<dbReference type="Gene3D" id="3.30.565.10">
    <property type="entry name" value="Histidine kinase-like ATPase, C-terminal domain"/>
    <property type="match status" value="1"/>
</dbReference>
<dbReference type="AlphaFoldDB" id="A0A4U8QRW3"/>
<name>A0A4U8QRW3_9FIRM</name>
<keyword evidence="5" id="KW-1133">Transmembrane helix</keyword>
<dbReference type="SUPFAM" id="SSF55874">
    <property type="entry name" value="ATPase domain of HSP90 chaperone/DNA topoisomerase II/histidine kinase"/>
    <property type="match status" value="1"/>
</dbReference>
<keyword evidence="8" id="KW-1185">Reference proteome</keyword>
<dbReference type="EMBL" id="QGQD01000004">
    <property type="protein sequence ID" value="TLD02916.1"/>
    <property type="molecule type" value="Genomic_DNA"/>
</dbReference>
<feature type="domain" description="HAMP" evidence="6">
    <location>
        <begin position="320"/>
        <end position="372"/>
    </location>
</feature>
<evidence type="ECO:0000256" key="3">
    <source>
        <dbReference type="ARBA" id="ARBA00022679"/>
    </source>
</evidence>
<feature type="transmembrane region" description="Helical" evidence="5">
    <location>
        <begin position="301"/>
        <end position="319"/>
    </location>
</feature>
<keyword evidence="2" id="KW-0597">Phosphoprotein</keyword>
<organism evidence="7 8">
    <name type="scientific">Robinsoniella peoriensis</name>
    <dbReference type="NCBI Taxonomy" id="180332"/>
    <lineage>
        <taxon>Bacteria</taxon>
        <taxon>Bacillati</taxon>
        <taxon>Bacillota</taxon>
        <taxon>Clostridia</taxon>
        <taxon>Lachnospirales</taxon>
        <taxon>Lachnospiraceae</taxon>
        <taxon>Robinsoniella</taxon>
    </lineage>
</organism>
<evidence type="ECO:0000256" key="2">
    <source>
        <dbReference type="ARBA" id="ARBA00022553"/>
    </source>
</evidence>
<comment type="caution">
    <text evidence="7">The sequence shown here is derived from an EMBL/GenBank/DDBJ whole genome shotgun (WGS) entry which is preliminary data.</text>
</comment>
<dbReference type="InterPro" id="IPR050640">
    <property type="entry name" value="Bact_2-comp_sensor_kinase"/>
</dbReference>
<evidence type="ECO:0000256" key="4">
    <source>
        <dbReference type="ARBA" id="ARBA00022777"/>
    </source>
</evidence>
<evidence type="ECO:0000313" key="8">
    <source>
        <dbReference type="Proteomes" id="UP000306509"/>
    </source>
</evidence>
<dbReference type="EC" id="2.7.13.3" evidence="7"/>
<accession>A0A4U8QRW3</accession>
<dbReference type="Pfam" id="PF02518">
    <property type="entry name" value="HATPase_c"/>
    <property type="match status" value="1"/>
</dbReference>
<dbReference type="InterPro" id="IPR003660">
    <property type="entry name" value="HAMP_dom"/>
</dbReference>
<dbReference type="STRING" id="180332.GCA_000797495_02168"/>
<dbReference type="Pfam" id="PF06580">
    <property type="entry name" value="His_kinase"/>
    <property type="match status" value="1"/>
</dbReference>
<dbReference type="InterPro" id="IPR036890">
    <property type="entry name" value="HATPase_C_sf"/>
</dbReference>
<evidence type="ECO:0000256" key="5">
    <source>
        <dbReference type="SAM" id="Phobius"/>
    </source>
</evidence>
<dbReference type="SMART" id="SM00387">
    <property type="entry name" value="HATPase_c"/>
    <property type="match status" value="1"/>
</dbReference>
<dbReference type="Gene3D" id="6.10.340.10">
    <property type="match status" value="1"/>
</dbReference>
<dbReference type="SMART" id="SM00304">
    <property type="entry name" value="HAMP"/>
    <property type="match status" value="1"/>
</dbReference>
<proteinExistence type="predicted"/>
<sequence>MKKKNTFKIKFFHQMKLKTKLLWVYGFLILVPLVMLSFFVFQTYSEGMKEQLIYSANQSFSQTYDFLDYKFSKVTDVLDQLSNNEEIRQMITGDMVNKDIKQQYWNMLSIRQTFQELENQEDVSRIRIYVDDNILYAEDQINMFGMGNIQEASWIRQMENGQKQVLGFADNPVLSFASRIKSIVDYRQTIGYMRVDIRKSNIENILKRADITEDSMTCLVNKDNEKIACSVNGSTPRVIIDPEESERKFIEEDDGFTEIAVNGRKMLMCQKYLYHSGWTMLTVIPYQTIMRDISSMQIRFFGIMLISSIFVFFMIYLTGRSITDRVERLMCHMKKVQKGETDVEIGEGGGDEIGALYQNFDFMIHKTNDLMNEKYELGKHVKNAELQALQSQINPHFLYNTLDMIKWYSYGKKTEEINEIVSQTAKFYKMTLNKGKSIVTIEDEIEHARAYLAIQNMRFENAVKAEFAVPENLLKCPIPKITLQPLIENAILHGIMEKDDPEGTITLTGSVLKDHVVLTLKDDGIGMDKNNADKILTREIQSKTGSGYGVRNIHERILILCGQGYGLVYKIKEGEGTTVEIHLKYTQ</sequence>
<dbReference type="PANTHER" id="PTHR34220:SF7">
    <property type="entry name" value="SENSOR HISTIDINE KINASE YPDA"/>
    <property type="match status" value="1"/>
</dbReference>
<dbReference type="GO" id="GO:0016020">
    <property type="term" value="C:membrane"/>
    <property type="evidence" value="ECO:0007669"/>
    <property type="project" value="UniProtKB-SubCell"/>
</dbReference>
<keyword evidence="3 7" id="KW-0808">Transferase</keyword>
<dbReference type="RefSeq" id="WP_161597254.1">
    <property type="nucleotide sequence ID" value="NZ_QGQD01000004.1"/>
</dbReference>